<comment type="caution">
    <text evidence="1">The sequence shown here is derived from an EMBL/GenBank/DDBJ whole genome shotgun (WGS) entry which is preliminary data.</text>
</comment>
<proteinExistence type="predicted"/>
<dbReference type="Pfam" id="PF11042">
    <property type="entry name" value="DUF2750"/>
    <property type="match status" value="1"/>
</dbReference>
<dbReference type="AlphaFoldDB" id="A0A099KS79"/>
<evidence type="ECO:0008006" key="3">
    <source>
        <dbReference type="Google" id="ProtNLM"/>
    </source>
</evidence>
<dbReference type="Proteomes" id="UP000029843">
    <property type="component" value="Unassembled WGS sequence"/>
</dbReference>
<name>A0A099KS79_COLPS</name>
<evidence type="ECO:0000313" key="2">
    <source>
        <dbReference type="Proteomes" id="UP000029843"/>
    </source>
</evidence>
<sequence>MSISSDQLNTIEKYDEEKRLNYLLQQVISNKEIWILADKHGCVMLNTEDEDCVPVWPNEEFAQRWATDEWQECKAEAISLSKWYSRWSTGLVDDELALVAFPNQDNQGLVLFPEEFEEALLKETKKQNRK</sequence>
<evidence type="ECO:0000313" key="1">
    <source>
        <dbReference type="EMBL" id="KGJ92717.1"/>
    </source>
</evidence>
<dbReference type="OrthoDB" id="2936081at2"/>
<dbReference type="EMBL" id="JQED01000017">
    <property type="protein sequence ID" value="KGJ92717.1"/>
    <property type="molecule type" value="Genomic_DNA"/>
</dbReference>
<dbReference type="RefSeq" id="WP_033093700.1">
    <property type="nucleotide sequence ID" value="NZ_JQED01000017.1"/>
</dbReference>
<protein>
    <recommendedName>
        <fullName evidence="3">DUF2750 domain-containing protein</fullName>
    </recommendedName>
</protein>
<organism evidence="1 2">
    <name type="scientific">Colwellia psychrerythraea</name>
    <name type="common">Vibrio psychroerythus</name>
    <dbReference type="NCBI Taxonomy" id="28229"/>
    <lineage>
        <taxon>Bacteria</taxon>
        <taxon>Pseudomonadati</taxon>
        <taxon>Pseudomonadota</taxon>
        <taxon>Gammaproteobacteria</taxon>
        <taxon>Alteromonadales</taxon>
        <taxon>Colwelliaceae</taxon>
        <taxon>Colwellia</taxon>
    </lineage>
</organism>
<reference evidence="1 2" key="1">
    <citation type="submission" date="2014-08" db="EMBL/GenBank/DDBJ databases">
        <title>Genomic and Phenotypic Diversity of Colwellia psychrerythraea strains from Disparate Marine Basins.</title>
        <authorList>
            <person name="Techtmann S.M."/>
            <person name="Stelling S.C."/>
            <person name="Utturkar S.M."/>
            <person name="Alshibli N."/>
            <person name="Harris A."/>
            <person name="Brown S.D."/>
            <person name="Hazen T.C."/>
        </authorList>
    </citation>
    <scope>NUCLEOTIDE SEQUENCE [LARGE SCALE GENOMIC DNA]</scope>
    <source>
        <strain evidence="1 2">ND2E</strain>
    </source>
</reference>
<accession>A0A099KS79</accession>
<dbReference type="InterPro" id="IPR021284">
    <property type="entry name" value="DUF2750"/>
</dbReference>
<gene>
    <name evidence="1" type="ORF">ND2E_2965</name>
</gene>
<dbReference type="PATRIC" id="fig|28229.4.peg.2008"/>